<keyword evidence="2" id="KW-0378">Hydrolase</keyword>
<dbReference type="GO" id="GO:0005634">
    <property type="term" value="C:nucleus"/>
    <property type="evidence" value="ECO:0007669"/>
    <property type="project" value="TreeGrafter"/>
</dbReference>
<dbReference type="Pfam" id="PF00176">
    <property type="entry name" value="SNF2-rel_dom"/>
    <property type="match status" value="1"/>
</dbReference>
<feature type="region of interest" description="Disordered" evidence="4">
    <location>
        <begin position="1"/>
        <end position="28"/>
    </location>
</feature>
<dbReference type="GO" id="GO:0000724">
    <property type="term" value="P:double-strand break repair via homologous recombination"/>
    <property type="evidence" value="ECO:0007669"/>
    <property type="project" value="TreeGrafter"/>
</dbReference>
<dbReference type="FunFam" id="3.40.50.10810:FF:000020">
    <property type="entry name" value="DNA repair and recombination protein RAD54B"/>
    <property type="match status" value="1"/>
</dbReference>
<reference evidence="7 8" key="1">
    <citation type="submission" date="2016-07" db="EMBL/GenBank/DDBJ databases">
        <title>Pervasive Adenine N6-methylation of Active Genes in Fungi.</title>
        <authorList>
            <consortium name="DOE Joint Genome Institute"/>
            <person name="Mondo S.J."/>
            <person name="Dannebaum R.O."/>
            <person name="Kuo R.C."/>
            <person name="Labutti K."/>
            <person name="Haridas S."/>
            <person name="Kuo A."/>
            <person name="Salamov A."/>
            <person name="Ahrendt S.R."/>
            <person name="Lipzen A."/>
            <person name="Sullivan W."/>
            <person name="Andreopoulos W.B."/>
            <person name="Clum A."/>
            <person name="Lindquist E."/>
            <person name="Daum C."/>
            <person name="Ramamoorthy G.K."/>
            <person name="Gryganskyi A."/>
            <person name="Culley D."/>
            <person name="Magnuson J.K."/>
            <person name="James T.Y."/>
            <person name="O'Malley M.A."/>
            <person name="Stajich J.E."/>
            <person name="Spatafora J.W."/>
            <person name="Visel A."/>
            <person name="Grigoriev I.V."/>
        </authorList>
    </citation>
    <scope>NUCLEOTIDE SEQUENCE [LARGE SCALE GENOMIC DNA]</scope>
    <source>
        <strain evidence="7 8">12-1054</strain>
    </source>
</reference>
<gene>
    <name evidence="7" type="ORF">BCR37DRAFT_379626</name>
</gene>
<evidence type="ECO:0000256" key="1">
    <source>
        <dbReference type="ARBA" id="ARBA00022741"/>
    </source>
</evidence>
<comment type="caution">
    <text evidence="7">The sequence shown here is derived from an EMBL/GenBank/DDBJ whole genome shotgun (WGS) entry which is preliminary data.</text>
</comment>
<dbReference type="SUPFAM" id="SSF52540">
    <property type="entry name" value="P-loop containing nucleoside triphosphate hydrolases"/>
    <property type="match status" value="2"/>
</dbReference>
<dbReference type="GO" id="GO:0015616">
    <property type="term" value="F:DNA translocase activity"/>
    <property type="evidence" value="ECO:0007669"/>
    <property type="project" value="TreeGrafter"/>
</dbReference>
<dbReference type="InterPro" id="IPR027417">
    <property type="entry name" value="P-loop_NTPase"/>
</dbReference>
<proteinExistence type="predicted"/>
<evidence type="ECO:0000259" key="6">
    <source>
        <dbReference type="PROSITE" id="PS51194"/>
    </source>
</evidence>
<dbReference type="InterPro" id="IPR049730">
    <property type="entry name" value="SNF2/RAD54-like_C"/>
</dbReference>
<dbReference type="InterPro" id="IPR050496">
    <property type="entry name" value="SNF2_RAD54_helicase_repair"/>
</dbReference>
<evidence type="ECO:0000313" key="8">
    <source>
        <dbReference type="Proteomes" id="UP000193685"/>
    </source>
</evidence>
<dbReference type="GeneID" id="63785902"/>
<evidence type="ECO:0000256" key="2">
    <source>
        <dbReference type="ARBA" id="ARBA00022801"/>
    </source>
</evidence>
<dbReference type="SMART" id="SM00490">
    <property type="entry name" value="HELICc"/>
    <property type="match status" value="1"/>
</dbReference>
<accession>A0A1Y2FH70</accession>
<dbReference type="CDD" id="cd18793">
    <property type="entry name" value="SF2_C_SNF"/>
    <property type="match status" value="1"/>
</dbReference>
<keyword evidence="8" id="KW-1185">Reference proteome</keyword>
<keyword evidence="3" id="KW-0067">ATP-binding</keyword>
<dbReference type="Pfam" id="PF00271">
    <property type="entry name" value="Helicase_C"/>
    <property type="match status" value="1"/>
</dbReference>
<evidence type="ECO:0000256" key="3">
    <source>
        <dbReference type="ARBA" id="ARBA00022840"/>
    </source>
</evidence>
<dbReference type="SMART" id="SM00487">
    <property type="entry name" value="DEXDc"/>
    <property type="match status" value="1"/>
</dbReference>
<dbReference type="Gene3D" id="3.40.50.10810">
    <property type="entry name" value="Tandem AAA-ATPase domain"/>
    <property type="match status" value="1"/>
</dbReference>
<dbReference type="OrthoDB" id="413460at2759"/>
<dbReference type="PROSITE" id="PS51192">
    <property type="entry name" value="HELICASE_ATP_BIND_1"/>
    <property type="match status" value="1"/>
</dbReference>
<evidence type="ECO:0000313" key="7">
    <source>
        <dbReference type="EMBL" id="ORY82616.1"/>
    </source>
</evidence>
<dbReference type="AlphaFoldDB" id="A0A1Y2FH70"/>
<dbReference type="InterPro" id="IPR038718">
    <property type="entry name" value="SNF2-like_sf"/>
</dbReference>
<dbReference type="Gene3D" id="1.20.120.850">
    <property type="entry name" value="SWI2/SNF2 ATPases, N-terminal domain"/>
    <property type="match status" value="1"/>
</dbReference>
<dbReference type="Proteomes" id="UP000193685">
    <property type="component" value="Unassembled WGS sequence"/>
</dbReference>
<dbReference type="PROSITE" id="PS51194">
    <property type="entry name" value="HELICASE_CTER"/>
    <property type="match status" value="1"/>
</dbReference>
<dbReference type="InterPro" id="IPR001650">
    <property type="entry name" value="Helicase_C-like"/>
</dbReference>
<dbReference type="InterPro" id="IPR000330">
    <property type="entry name" value="SNF2_N"/>
</dbReference>
<evidence type="ECO:0000256" key="4">
    <source>
        <dbReference type="SAM" id="MobiDB-lite"/>
    </source>
</evidence>
<dbReference type="Gene3D" id="3.40.50.300">
    <property type="entry name" value="P-loop containing nucleotide triphosphate hydrolases"/>
    <property type="match status" value="1"/>
</dbReference>
<evidence type="ECO:0000259" key="5">
    <source>
        <dbReference type="PROSITE" id="PS51192"/>
    </source>
</evidence>
<dbReference type="EMBL" id="MCFI01000009">
    <property type="protein sequence ID" value="ORY82616.1"/>
    <property type="molecule type" value="Genomic_DNA"/>
</dbReference>
<dbReference type="OMA" id="KCQTHEL"/>
<dbReference type="CDD" id="cd18004">
    <property type="entry name" value="DEXHc_RAD54"/>
    <property type="match status" value="1"/>
</dbReference>
<dbReference type="InterPro" id="IPR014001">
    <property type="entry name" value="Helicase_ATP-bd"/>
</dbReference>
<dbReference type="GO" id="GO:0005524">
    <property type="term" value="F:ATP binding"/>
    <property type="evidence" value="ECO:0007669"/>
    <property type="project" value="InterPro"/>
</dbReference>
<dbReference type="PANTHER" id="PTHR45629:SF7">
    <property type="entry name" value="DNA EXCISION REPAIR PROTEIN ERCC-6-RELATED"/>
    <property type="match status" value="1"/>
</dbReference>
<sequence length="845" mass="92559">MNARKPFKAPSFVRPQSQGQQVAASVSSEPPCKKLRVEEVSVAPTPRPRQAPRAPLLTITKATNTLVPAATTNEAYYLVVWRKPTQKKHKTWDGDAVLAVHGATCVLQDTSGKELARGKYCAGVLAVGDPLVVGGKECEVESLLSRQEYLSGKPFLATATAPVSQQSAPKQPYVNPLKGHTPKVISSTAPRHDPKAPNALVLPRNKASQVDVVVDPFISQFLRPHQREGVAFLYACILRYKDYDGSGAILADEMGLGKTLQTIALIWTLLKQNPIPNQGPLAKRVLIVCPVTLIANWKREFRKWLGGDRIGVYVVDTSANLNDFCHGHVYQVMLIGYEKLTLLQKTDALAQAHFDLVVCDEGHKLKSAGSKSAQAIRQLKTKRRILLTGTPMQNDLLEFFVMIDFCNPGLLGTASTFKKTFEGPILKARQPEASEHDKEKGAARSAELARLTEQFILRRTADILSKYLPAKTELVLFCKPTPLQVQLHKQLVEAPATLEGCLKSTALQLKCITTLRKIANAPCLLAAESEDSFIQSVQSLVTTPQARQSGKLAVLEQMLRLLQPTGEKIVLVSQFTQTLDLLQELLGRLNLTSCRLDGSTATKKRQEIVDRFNRSDARSCFAFLLSAKSGGCGLNLVGASRLVLYDTDWNPSVDLQAMARIHRDGQKRPVFIYRLLLAGTIDEKIYQRQVSKQALADALLDSKVSGSSFSAGELRDLFTLHEGVESVVHAALHCECAGDGTILDLEPPTDDASTKDEANELPGWMRASQVTARLERDEAEAQRTAATTMRALRAFQHVSPQVAAGMEGLEDVVGDGILTSMLQTPRDLTFCFIKRHGSEVAEGAD</sequence>
<feature type="domain" description="Helicase ATP-binding" evidence="5">
    <location>
        <begin position="239"/>
        <end position="409"/>
    </location>
</feature>
<dbReference type="PANTHER" id="PTHR45629">
    <property type="entry name" value="SNF2/RAD54 FAMILY MEMBER"/>
    <property type="match status" value="1"/>
</dbReference>
<feature type="domain" description="Helicase C-terminal" evidence="6">
    <location>
        <begin position="554"/>
        <end position="710"/>
    </location>
</feature>
<protein>
    <submittedName>
        <fullName evidence="7">SNF2 family N-terminal domain-domain-containing protein</fullName>
    </submittedName>
</protein>
<dbReference type="GO" id="GO:0007131">
    <property type="term" value="P:reciprocal meiotic recombination"/>
    <property type="evidence" value="ECO:0007669"/>
    <property type="project" value="TreeGrafter"/>
</dbReference>
<dbReference type="GO" id="GO:0016787">
    <property type="term" value="F:hydrolase activity"/>
    <property type="evidence" value="ECO:0007669"/>
    <property type="project" value="UniProtKB-KW"/>
</dbReference>
<keyword evidence="1" id="KW-0547">Nucleotide-binding</keyword>
<feature type="compositionally biased region" description="Low complexity" evidence="4">
    <location>
        <begin position="16"/>
        <end position="28"/>
    </location>
</feature>
<organism evidence="7 8">
    <name type="scientific">Protomyces lactucae-debilis</name>
    <dbReference type="NCBI Taxonomy" id="2754530"/>
    <lineage>
        <taxon>Eukaryota</taxon>
        <taxon>Fungi</taxon>
        <taxon>Dikarya</taxon>
        <taxon>Ascomycota</taxon>
        <taxon>Taphrinomycotina</taxon>
        <taxon>Taphrinomycetes</taxon>
        <taxon>Taphrinales</taxon>
        <taxon>Protomycetaceae</taxon>
        <taxon>Protomyces</taxon>
    </lineage>
</organism>
<name>A0A1Y2FH70_PROLT</name>
<dbReference type="STRING" id="56484.A0A1Y2FH70"/>
<dbReference type="RefSeq" id="XP_040725487.1">
    <property type="nucleotide sequence ID" value="XM_040869303.1"/>
</dbReference>